<gene>
    <name evidence="1" type="ORF">CD178_00905</name>
</gene>
<dbReference type="InterPro" id="IPR011122">
    <property type="entry name" value="WavE"/>
</dbReference>
<name>A0A347WA12_9PROT</name>
<keyword evidence="2" id="KW-1185">Reference proteome</keyword>
<dbReference type="Proteomes" id="UP000264120">
    <property type="component" value="Chromosome"/>
</dbReference>
<dbReference type="Pfam" id="PF07507">
    <property type="entry name" value="WavE"/>
    <property type="match status" value="1"/>
</dbReference>
<reference evidence="1 2" key="1">
    <citation type="submission" date="2017-08" db="EMBL/GenBank/DDBJ databases">
        <title>Complete genome sequence of Gluconacetobacter saccharivorans CV1 isolated from Fermented Vinegar.</title>
        <authorList>
            <person name="Kim S.-Y."/>
        </authorList>
    </citation>
    <scope>NUCLEOTIDE SEQUENCE [LARGE SCALE GENOMIC DNA]</scope>
    <source>
        <strain evidence="1 2">CV1</strain>
    </source>
</reference>
<organism evidence="1 2">
    <name type="scientific">Komagataeibacter saccharivorans</name>
    <dbReference type="NCBI Taxonomy" id="265959"/>
    <lineage>
        <taxon>Bacteria</taxon>
        <taxon>Pseudomonadati</taxon>
        <taxon>Pseudomonadota</taxon>
        <taxon>Alphaproteobacteria</taxon>
        <taxon>Acetobacterales</taxon>
        <taxon>Acetobacteraceae</taxon>
        <taxon>Komagataeibacter</taxon>
    </lineage>
</organism>
<protein>
    <submittedName>
        <fullName evidence="1">WavE lipopolysaccharide synthesis</fullName>
    </submittedName>
</protein>
<proteinExistence type="predicted"/>
<dbReference type="KEGG" id="ksc:CD178_00905"/>
<evidence type="ECO:0000313" key="1">
    <source>
        <dbReference type="EMBL" id="AXY21705.1"/>
    </source>
</evidence>
<evidence type="ECO:0000313" key="2">
    <source>
        <dbReference type="Proteomes" id="UP000264120"/>
    </source>
</evidence>
<dbReference type="RefSeq" id="WP_162900403.1">
    <property type="nucleotide sequence ID" value="NZ_CP023036.1"/>
</dbReference>
<dbReference type="EMBL" id="CP023036">
    <property type="protein sequence ID" value="AXY21705.1"/>
    <property type="molecule type" value="Genomic_DNA"/>
</dbReference>
<sequence length="378" mass="44394">MSAAFIIKELEGLAEDGAQLSIVMQGPLLKTNLNDCALICRHWRQLFSQAEIIFSVSSCDFLKSGNHISGLFPDDFVTTVAEFDTIKRNSLKVLFDCADIIVKARDEIPLPPIKNDTNSLNNINLQIESARKGLECVSRKYTLRIRSDLCFTSKKFIEIYKNNLFSPRGKYGVFSQKVLISETFTINPITLYKMPFHYSDWFHFGLSKDIKDLWECVSKISFSDSVYYQSNNFLKNTNLLEKRFLIRLACEQYIHFPYFKKSFPHLELDYHNDTKFVKESLYIMADNFIVANLRDMNAYIKKYQHIVRKMSKHTRIECMSQAILDEIIEDPQSNIDKVFSKQTKISNDRMFWAHDRRTALFRRFIKKVNRFLAWYRNS</sequence>
<dbReference type="AlphaFoldDB" id="A0A347WA12"/>
<accession>A0A347WA12</accession>